<name>A0ABW1QXY3_9ACTN</name>
<dbReference type="RefSeq" id="WP_128219895.1">
    <property type="nucleotide sequence ID" value="NZ_CP034929.1"/>
</dbReference>
<gene>
    <name evidence="3" type="ORF">ACFPWU_09200</name>
</gene>
<dbReference type="Pfam" id="PF14361">
    <property type="entry name" value="RsbRD_N"/>
    <property type="match status" value="1"/>
</dbReference>
<keyword evidence="4" id="KW-1185">Reference proteome</keyword>
<dbReference type="InterPro" id="IPR051448">
    <property type="entry name" value="CdaR-like_regulators"/>
</dbReference>
<proteinExistence type="predicted"/>
<dbReference type="PANTHER" id="PTHR33744:SF1">
    <property type="entry name" value="DNA-BINDING TRANSCRIPTIONAL ACTIVATOR ADER"/>
    <property type="match status" value="1"/>
</dbReference>
<evidence type="ECO:0000313" key="4">
    <source>
        <dbReference type="Proteomes" id="UP001596098"/>
    </source>
</evidence>
<feature type="domain" description="PucR C-terminal helix-turn-helix" evidence="1">
    <location>
        <begin position="336"/>
        <end position="377"/>
    </location>
</feature>
<evidence type="ECO:0000259" key="1">
    <source>
        <dbReference type="Pfam" id="PF13556"/>
    </source>
</evidence>
<dbReference type="Pfam" id="PF13556">
    <property type="entry name" value="HTH_30"/>
    <property type="match status" value="1"/>
</dbReference>
<evidence type="ECO:0000259" key="2">
    <source>
        <dbReference type="Pfam" id="PF14361"/>
    </source>
</evidence>
<dbReference type="InterPro" id="IPR042070">
    <property type="entry name" value="PucR_C-HTH_sf"/>
</dbReference>
<dbReference type="EMBL" id="JBHSQI010000004">
    <property type="protein sequence ID" value="MFC6153837.1"/>
    <property type="molecule type" value="Genomic_DNA"/>
</dbReference>
<reference evidence="4" key="1">
    <citation type="journal article" date="2019" name="Int. J. Syst. Evol. Microbiol.">
        <title>The Global Catalogue of Microorganisms (GCM) 10K type strain sequencing project: providing services to taxonomists for standard genome sequencing and annotation.</title>
        <authorList>
            <consortium name="The Broad Institute Genomics Platform"/>
            <consortium name="The Broad Institute Genome Sequencing Center for Infectious Disease"/>
            <person name="Wu L."/>
            <person name="Ma J."/>
        </authorList>
    </citation>
    <scope>NUCLEOTIDE SEQUENCE [LARGE SCALE GENOMIC DNA]</scope>
    <source>
        <strain evidence="4">DFY28</strain>
    </source>
</reference>
<dbReference type="Proteomes" id="UP001596098">
    <property type="component" value="Unassembled WGS sequence"/>
</dbReference>
<dbReference type="InterPro" id="IPR025736">
    <property type="entry name" value="PucR_C-HTH_dom"/>
</dbReference>
<feature type="domain" description="RsbT co-antagonist protein RsbRD N-terminal" evidence="2">
    <location>
        <begin position="40"/>
        <end position="176"/>
    </location>
</feature>
<sequence>MSAAVTHGAGLTSGRPEGAGEPAGWAAFVELMEHVLADETLLPQVVAGVRSMVTEVAFLPVSDMAGHTRALLTAGTRALAGRRGPTEAELAFVEELGVARAAQGIPVDVLLSAVHVSERVVWSRARETAAAAGLPPEVLLDARELYDDWAGVVRSRLIRAHREADAAAAGPGRDRRAVLLRRLLEGGSVAALAAAELGLPSSGVWVAVTRGDGDGGLRRLARVAGETRGVTTLGVRGRVGGALVAVLGAAPASPGPEADVVAVAGPVAADELGAAHRQALAALTAAEAVRRAGVVHVAEVAAVAALLSRPDLEQVLVAGQEGAGRALGPSRAAVARTVRRWAECDRDAVAVAGELFVHPNTVRNRVQRFAEVTDIDPWSALGGMQAWWLARAWDDLEE</sequence>
<dbReference type="InterPro" id="IPR025751">
    <property type="entry name" value="RsbRD_N_dom"/>
</dbReference>
<comment type="caution">
    <text evidence="3">The sequence shown here is derived from an EMBL/GenBank/DDBJ whole genome shotgun (WGS) entry which is preliminary data.</text>
</comment>
<protein>
    <submittedName>
        <fullName evidence="3">Helix-turn-helix domain-containing protein</fullName>
    </submittedName>
</protein>
<dbReference type="Gene3D" id="1.10.10.2840">
    <property type="entry name" value="PucR C-terminal helix-turn-helix domain"/>
    <property type="match status" value="1"/>
</dbReference>
<dbReference type="PANTHER" id="PTHR33744">
    <property type="entry name" value="CARBOHYDRATE DIACID REGULATOR"/>
    <property type="match status" value="1"/>
</dbReference>
<accession>A0ABW1QXY3</accession>
<organism evidence="3 4">
    <name type="scientific">Nocardioides yefusunii</name>
    <dbReference type="NCBI Taxonomy" id="2500546"/>
    <lineage>
        <taxon>Bacteria</taxon>
        <taxon>Bacillati</taxon>
        <taxon>Actinomycetota</taxon>
        <taxon>Actinomycetes</taxon>
        <taxon>Propionibacteriales</taxon>
        <taxon>Nocardioidaceae</taxon>
        <taxon>Nocardioides</taxon>
    </lineage>
</organism>
<evidence type="ECO:0000313" key="3">
    <source>
        <dbReference type="EMBL" id="MFC6153837.1"/>
    </source>
</evidence>